<accession>A0ABP8DW68</accession>
<keyword evidence="3" id="KW-0597">Phosphoprotein</keyword>
<feature type="domain" description="Signal transduction histidine kinase subgroup 3 dimerisation and phosphoacceptor" evidence="10">
    <location>
        <begin position="217"/>
        <end position="282"/>
    </location>
</feature>
<organism evidence="11 12">
    <name type="scientific">Dactylosporangium darangshiense</name>
    <dbReference type="NCBI Taxonomy" id="579108"/>
    <lineage>
        <taxon>Bacteria</taxon>
        <taxon>Bacillati</taxon>
        <taxon>Actinomycetota</taxon>
        <taxon>Actinomycetes</taxon>
        <taxon>Micromonosporales</taxon>
        <taxon>Micromonosporaceae</taxon>
        <taxon>Dactylosporangium</taxon>
    </lineage>
</organism>
<keyword evidence="12" id="KW-1185">Reference proteome</keyword>
<dbReference type="CDD" id="cd16917">
    <property type="entry name" value="HATPase_UhpB-NarQ-NarX-like"/>
    <property type="match status" value="1"/>
</dbReference>
<dbReference type="InterPro" id="IPR011712">
    <property type="entry name" value="Sig_transdc_His_kin_sub3_dim/P"/>
</dbReference>
<dbReference type="PANTHER" id="PTHR24421">
    <property type="entry name" value="NITRATE/NITRITE SENSOR PROTEIN NARX-RELATED"/>
    <property type="match status" value="1"/>
</dbReference>
<protein>
    <recommendedName>
        <fullName evidence="2">histidine kinase</fullName>
        <ecNumber evidence="2">2.7.13.3</ecNumber>
    </recommendedName>
</protein>
<feature type="region of interest" description="Disordered" evidence="9">
    <location>
        <begin position="411"/>
        <end position="431"/>
    </location>
</feature>
<dbReference type="GO" id="GO:0016301">
    <property type="term" value="F:kinase activity"/>
    <property type="evidence" value="ECO:0007669"/>
    <property type="project" value="UniProtKB-KW"/>
</dbReference>
<dbReference type="Proteomes" id="UP001500620">
    <property type="component" value="Unassembled WGS sequence"/>
</dbReference>
<evidence type="ECO:0000256" key="2">
    <source>
        <dbReference type="ARBA" id="ARBA00012438"/>
    </source>
</evidence>
<comment type="caution">
    <text evidence="11">The sequence shown here is derived from an EMBL/GenBank/DDBJ whole genome shotgun (WGS) entry which is preliminary data.</text>
</comment>
<evidence type="ECO:0000256" key="7">
    <source>
        <dbReference type="ARBA" id="ARBA00022840"/>
    </source>
</evidence>
<proteinExistence type="predicted"/>
<keyword evidence="5" id="KW-0547">Nucleotide-binding</keyword>
<evidence type="ECO:0000256" key="1">
    <source>
        <dbReference type="ARBA" id="ARBA00000085"/>
    </source>
</evidence>
<keyword evidence="4" id="KW-0808">Transferase</keyword>
<evidence type="ECO:0000256" key="5">
    <source>
        <dbReference type="ARBA" id="ARBA00022741"/>
    </source>
</evidence>
<dbReference type="Pfam" id="PF07730">
    <property type="entry name" value="HisKA_3"/>
    <property type="match status" value="1"/>
</dbReference>
<sequence length="431" mass="45924">MTARQRWLDVALVLLLAGASLFWAADLFLSPNEKAFEIVGSADAWQRHTVSWWLASVPAAGAMVLRHRWPLAATVIAAGSAGAHLFDGFAPFLPMDIAALVTMYTLASTIRSRRTSITVLVTIEATLYGLMLVPWLHTLARVGWEEARQVLIGGTWQNNPLLSATRDAALPGLLLAVTWAVADSARTRRAHLATLQARAEDLERDQRQRTALAVAAERGRITRELHDVVAHGLSVIVVQAQGAKTMLTRQPERTEAALTNIVTTGRASLAEMRRLLGVVRTEPHADLAPQPSLAALPELVDRIRDSGTPVDLRVTGEPTTLPAIIELATYRIVQEALTNTLKHATPGAGCAVDLDFGPASLRIRVLDSGEPVPQPSPGNGLRGITERVHALGGNLRAGPAAGGGFEVSALLPVESGEPATSAGDPASERAT</sequence>
<evidence type="ECO:0000256" key="6">
    <source>
        <dbReference type="ARBA" id="ARBA00022777"/>
    </source>
</evidence>
<dbReference type="PANTHER" id="PTHR24421:SF10">
    <property type="entry name" value="NITRATE_NITRITE SENSOR PROTEIN NARQ"/>
    <property type="match status" value="1"/>
</dbReference>
<keyword evidence="8" id="KW-0902">Two-component regulatory system</keyword>
<gene>
    <name evidence="11" type="ORF">GCM10022255_115270</name>
</gene>
<dbReference type="SUPFAM" id="SSF55874">
    <property type="entry name" value="ATPase domain of HSP90 chaperone/DNA topoisomerase II/histidine kinase"/>
    <property type="match status" value="1"/>
</dbReference>
<evidence type="ECO:0000256" key="4">
    <source>
        <dbReference type="ARBA" id="ARBA00022679"/>
    </source>
</evidence>
<evidence type="ECO:0000256" key="9">
    <source>
        <dbReference type="SAM" id="MobiDB-lite"/>
    </source>
</evidence>
<reference evidence="12" key="1">
    <citation type="journal article" date="2019" name="Int. J. Syst. Evol. Microbiol.">
        <title>The Global Catalogue of Microorganisms (GCM) 10K type strain sequencing project: providing services to taxonomists for standard genome sequencing and annotation.</title>
        <authorList>
            <consortium name="The Broad Institute Genomics Platform"/>
            <consortium name="The Broad Institute Genome Sequencing Center for Infectious Disease"/>
            <person name="Wu L."/>
            <person name="Ma J."/>
        </authorList>
    </citation>
    <scope>NUCLEOTIDE SEQUENCE [LARGE SCALE GENOMIC DNA]</scope>
    <source>
        <strain evidence="12">JCM 17441</strain>
    </source>
</reference>
<evidence type="ECO:0000313" key="11">
    <source>
        <dbReference type="EMBL" id="GAA4264164.1"/>
    </source>
</evidence>
<evidence type="ECO:0000313" key="12">
    <source>
        <dbReference type="Proteomes" id="UP001500620"/>
    </source>
</evidence>
<dbReference type="Gene3D" id="1.20.5.1930">
    <property type="match status" value="1"/>
</dbReference>
<dbReference type="InterPro" id="IPR036890">
    <property type="entry name" value="HATPase_C_sf"/>
</dbReference>
<dbReference type="Gene3D" id="3.30.565.10">
    <property type="entry name" value="Histidine kinase-like ATPase, C-terminal domain"/>
    <property type="match status" value="1"/>
</dbReference>
<evidence type="ECO:0000256" key="8">
    <source>
        <dbReference type="ARBA" id="ARBA00023012"/>
    </source>
</evidence>
<comment type="catalytic activity">
    <reaction evidence="1">
        <text>ATP + protein L-histidine = ADP + protein N-phospho-L-histidine.</text>
        <dbReference type="EC" id="2.7.13.3"/>
    </reaction>
</comment>
<keyword evidence="6 11" id="KW-0418">Kinase</keyword>
<evidence type="ECO:0000256" key="3">
    <source>
        <dbReference type="ARBA" id="ARBA00022553"/>
    </source>
</evidence>
<dbReference type="InterPro" id="IPR050482">
    <property type="entry name" value="Sensor_HK_TwoCompSys"/>
</dbReference>
<evidence type="ECO:0000259" key="10">
    <source>
        <dbReference type="Pfam" id="PF07730"/>
    </source>
</evidence>
<dbReference type="EMBL" id="BAABAT010000104">
    <property type="protein sequence ID" value="GAA4264164.1"/>
    <property type="molecule type" value="Genomic_DNA"/>
</dbReference>
<name>A0ABP8DW68_9ACTN</name>
<keyword evidence="7" id="KW-0067">ATP-binding</keyword>
<dbReference type="EC" id="2.7.13.3" evidence="2"/>